<gene>
    <name evidence="3" type="ORF">L0Y14_09940</name>
</gene>
<evidence type="ECO:0000313" key="3">
    <source>
        <dbReference type="EMBL" id="USF86461.1"/>
    </source>
</evidence>
<organism evidence="3 4">
    <name type="scientific">Candidatus Endoriftia persephonae</name>
    <dbReference type="NCBI Taxonomy" id="393765"/>
    <lineage>
        <taxon>Bacteria</taxon>
        <taxon>Pseudomonadati</taxon>
        <taxon>Pseudomonadota</taxon>
        <taxon>Gammaproteobacteria</taxon>
        <taxon>Chromatiales</taxon>
        <taxon>Sedimenticolaceae</taxon>
        <taxon>Candidatus Endoriftia</taxon>
    </lineage>
</organism>
<feature type="transmembrane region" description="Helical" evidence="2">
    <location>
        <begin position="166"/>
        <end position="183"/>
    </location>
</feature>
<reference evidence="3" key="1">
    <citation type="journal article" date="2022" name="Mol. Ecol. Resour.">
        <title>The complete and closed genome of the facultative generalist Candidatus Endoriftia persephone from deep-sea hydrothermal vents.</title>
        <authorList>
            <person name="de Oliveira A.L."/>
            <person name="Srivastava A."/>
            <person name="Espada-Hinojosa S."/>
            <person name="Bright M."/>
        </authorList>
    </citation>
    <scope>NUCLEOTIDE SEQUENCE</scope>
    <source>
        <strain evidence="3">Tica-EPR-9o50.N</strain>
    </source>
</reference>
<evidence type="ECO:0000256" key="2">
    <source>
        <dbReference type="SAM" id="Phobius"/>
    </source>
</evidence>
<dbReference type="EMBL" id="CP090569">
    <property type="protein sequence ID" value="USF86461.1"/>
    <property type="molecule type" value="Genomic_DNA"/>
</dbReference>
<keyword evidence="2" id="KW-0812">Transmembrane</keyword>
<protein>
    <submittedName>
        <fullName evidence="3">Uncharacterized protein</fullName>
    </submittedName>
</protein>
<proteinExistence type="predicted"/>
<evidence type="ECO:0000313" key="4">
    <source>
        <dbReference type="Proteomes" id="UP001056649"/>
    </source>
</evidence>
<evidence type="ECO:0000256" key="1">
    <source>
        <dbReference type="SAM" id="MobiDB-lite"/>
    </source>
</evidence>
<name>A0A9J6ZUT2_9GAMM</name>
<sequence length="198" mass="21867">MSIKFTTHPSTKSLTSPHHLCSTGFRFCARFLLNDLSRGQSWKELEICILIDTTKTLTIMKQIIKTGLILVLLSSSWQVIADNNTPQGIARAQQPSLSSLHREKSDPAAATATYSQQQSDNRMPDDPDTRPQIAIVGEGREMVIITQEGATSHSALFVYAPRPPEPAPVAFFAVLLTILGISWRHRSKTGKKSKLLSI</sequence>
<dbReference type="Proteomes" id="UP001056649">
    <property type="component" value="Chromosome"/>
</dbReference>
<dbReference type="RefSeq" id="WP_005964082.1">
    <property type="nucleotide sequence ID" value="NZ_CP090569.1"/>
</dbReference>
<feature type="region of interest" description="Disordered" evidence="1">
    <location>
        <begin position="95"/>
        <end position="132"/>
    </location>
</feature>
<dbReference type="KEGG" id="eps:L0Y14_09940"/>
<dbReference type="AlphaFoldDB" id="A0A9J6ZUT2"/>
<keyword evidence="2" id="KW-1133">Transmembrane helix</keyword>
<keyword evidence="2" id="KW-0472">Membrane</keyword>
<keyword evidence="4" id="KW-1185">Reference proteome</keyword>
<accession>A0A9J6ZUT2</accession>